<keyword evidence="3" id="KW-0238">DNA-binding</keyword>
<dbReference type="PANTHER" id="PTHR43133:SF8">
    <property type="entry name" value="RNA POLYMERASE SIGMA FACTOR HI_1459-RELATED"/>
    <property type="match status" value="1"/>
</dbReference>
<dbReference type="NCBIfam" id="TIGR02937">
    <property type="entry name" value="sigma70-ECF"/>
    <property type="match status" value="1"/>
</dbReference>
<feature type="domain" description="RNA polymerase sigma-70 region 2" evidence="5">
    <location>
        <begin position="24"/>
        <end position="92"/>
    </location>
</feature>
<dbReference type="RefSeq" id="WP_211974370.1">
    <property type="nucleotide sequence ID" value="NZ_CBFHAM010000011.1"/>
</dbReference>
<keyword evidence="2" id="KW-0731">Sigma factor</keyword>
<proteinExistence type="predicted"/>
<keyword evidence="7" id="KW-1185">Reference proteome</keyword>
<dbReference type="EMBL" id="JAGTXB010000008">
    <property type="protein sequence ID" value="MBS0029281.1"/>
    <property type="molecule type" value="Genomic_DNA"/>
</dbReference>
<dbReference type="Gene3D" id="1.10.1740.10">
    <property type="match status" value="1"/>
</dbReference>
<dbReference type="InterPro" id="IPR007627">
    <property type="entry name" value="RNA_pol_sigma70_r2"/>
</dbReference>
<organism evidence="6 7">
    <name type="scientific">Chitinophaga hostae</name>
    <dbReference type="NCBI Taxonomy" id="2831022"/>
    <lineage>
        <taxon>Bacteria</taxon>
        <taxon>Pseudomonadati</taxon>
        <taxon>Bacteroidota</taxon>
        <taxon>Chitinophagia</taxon>
        <taxon>Chitinophagales</taxon>
        <taxon>Chitinophagaceae</taxon>
        <taxon>Chitinophaga</taxon>
    </lineage>
</organism>
<dbReference type="SUPFAM" id="SSF88946">
    <property type="entry name" value="Sigma2 domain of RNA polymerase sigma factors"/>
    <property type="match status" value="1"/>
</dbReference>
<evidence type="ECO:0000313" key="7">
    <source>
        <dbReference type="Proteomes" id="UP000676386"/>
    </source>
</evidence>
<keyword evidence="4" id="KW-0804">Transcription</keyword>
<evidence type="ECO:0000259" key="5">
    <source>
        <dbReference type="Pfam" id="PF04542"/>
    </source>
</evidence>
<keyword evidence="1" id="KW-0805">Transcription regulation</keyword>
<comment type="caution">
    <text evidence="6">The sequence shown here is derived from an EMBL/GenBank/DDBJ whole genome shotgun (WGS) entry which is preliminary data.</text>
</comment>
<sequence>MQTISDNALLDKLRSEDNASFAVLYQYYFPPIATYITNNYGRNEDAEDIFQEAIIVLLHKVRQPDFQLTAALKTYLFSICRHLWLKRLRDNKLLPVADVEIYQGEHDTFLPELHREKSKDEKVQSWIMRITRHCQRILKAIFFYREPMDILMKKMNWKNKHTAANQQYKCIQQVKKIRQTEESI</sequence>
<evidence type="ECO:0000256" key="4">
    <source>
        <dbReference type="ARBA" id="ARBA00023163"/>
    </source>
</evidence>
<evidence type="ECO:0000256" key="3">
    <source>
        <dbReference type="ARBA" id="ARBA00023125"/>
    </source>
</evidence>
<dbReference type="Proteomes" id="UP000676386">
    <property type="component" value="Unassembled WGS sequence"/>
</dbReference>
<dbReference type="InterPro" id="IPR014284">
    <property type="entry name" value="RNA_pol_sigma-70_dom"/>
</dbReference>
<protein>
    <submittedName>
        <fullName evidence="6">Sigma-70 family RNA polymerase sigma factor</fullName>
    </submittedName>
</protein>
<reference evidence="6 7" key="1">
    <citation type="submission" date="2021-04" db="EMBL/GenBank/DDBJ databases">
        <title>Chitinophaga sp. nov., isolated from the rhizosphere soil.</title>
        <authorList>
            <person name="He S."/>
        </authorList>
    </citation>
    <scope>NUCLEOTIDE SEQUENCE [LARGE SCALE GENOMIC DNA]</scope>
    <source>
        <strain evidence="6 7">2R12</strain>
    </source>
</reference>
<dbReference type="Pfam" id="PF04542">
    <property type="entry name" value="Sigma70_r2"/>
    <property type="match status" value="1"/>
</dbReference>
<dbReference type="InterPro" id="IPR039425">
    <property type="entry name" value="RNA_pol_sigma-70-like"/>
</dbReference>
<accession>A0ABS5J235</accession>
<evidence type="ECO:0000313" key="6">
    <source>
        <dbReference type="EMBL" id="MBS0029281.1"/>
    </source>
</evidence>
<evidence type="ECO:0000256" key="2">
    <source>
        <dbReference type="ARBA" id="ARBA00023082"/>
    </source>
</evidence>
<dbReference type="PANTHER" id="PTHR43133">
    <property type="entry name" value="RNA POLYMERASE ECF-TYPE SIGMA FACTO"/>
    <property type="match status" value="1"/>
</dbReference>
<gene>
    <name evidence="6" type="ORF">KE626_18300</name>
</gene>
<evidence type="ECO:0000256" key="1">
    <source>
        <dbReference type="ARBA" id="ARBA00023015"/>
    </source>
</evidence>
<dbReference type="InterPro" id="IPR013325">
    <property type="entry name" value="RNA_pol_sigma_r2"/>
</dbReference>
<name>A0ABS5J235_9BACT</name>